<dbReference type="PANTHER" id="PTHR43820">
    <property type="entry name" value="HIGH-AFFINITY BRANCHED-CHAIN AMINO ACID TRANSPORT ATP-BINDING PROTEIN LIVF"/>
    <property type="match status" value="1"/>
</dbReference>
<comment type="caution">
    <text evidence="7">The sequence shown here is derived from an EMBL/GenBank/DDBJ whole genome shotgun (WGS) entry which is preliminary data.</text>
</comment>
<organism evidence="7 8">
    <name type="scientific">Actinomadura rugatobispora</name>
    <dbReference type="NCBI Taxonomy" id="1994"/>
    <lineage>
        <taxon>Bacteria</taxon>
        <taxon>Bacillati</taxon>
        <taxon>Actinomycetota</taxon>
        <taxon>Actinomycetes</taxon>
        <taxon>Streptosporangiales</taxon>
        <taxon>Thermomonosporaceae</taxon>
        <taxon>Actinomadura</taxon>
    </lineage>
</organism>
<dbReference type="PROSITE" id="PS00211">
    <property type="entry name" value="ABC_TRANSPORTER_1"/>
    <property type="match status" value="1"/>
</dbReference>
<keyword evidence="2" id="KW-0813">Transport</keyword>
<dbReference type="GO" id="GO:0005524">
    <property type="term" value="F:ATP binding"/>
    <property type="evidence" value="ECO:0007669"/>
    <property type="project" value="UniProtKB-KW"/>
</dbReference>
<evidence type="ECO:0000259" key="6">
    <source>
        <dbReference type="PROSITE" id="PS50893"/>
    </source>
</evidence>
<dbReference type="CDD" id="cd03224">
    <property type="entry name" value="ABC_TM1139_LivF_branched"/>
    <property type="match status" value="1"/>
</dbReference>
<dbReference type="InterPro" id="IPR017871">
    <property type="entry name" value="ABC_transporter-like_CS"/>
</dbReference>
<gene>
    <name evidence="7" type="ORF">ACFPZN_30140</name>
</gene>
<dbReference type="InterPro" id="IPR003439">
    <property type="entry name" value="ABC_transporter-like_ATP-bd"/>
</dbReference>
<evidence type="ECO:0000256" key="5">
    <source>
        <dbReference type="ARBA" id="ARBA00022970"/>
    </source>
</evidence>
<name>A0ABW1A7F5_9ACTN</name>
<dbReference type="EMBL" id="JBHSON010000046">
    <property type="protein sequence ID" value="MFC5749909.1"/>
    <property type="molecule type" value="Genomic_DNA"/>
</dbReference>
<dbReference type="SUPFAM" id="SSF52540">
    <property type="entry name" value="P-loop containing nucleoside triphosphate hydrolases"/>
    <property type="match status" value="1"/>
</dbReference>
<protein>
    <submittedName>
        <fullName evidence="7">ABC transporter ATP-binding protein</fullName>
    </submittedName>
</protein>
<dbReference type="Gene3D" id="3.40.50.300">
    <property type="entry name" value="P-loop containing nucleotide triphosphate hydrolases"/>
    <property type="match status" value="1"/>
</dbReference>
<dbReference type="InterPro" id="IPR003593">
    <property type="entry name" value="AAA+_ATPase"/>
</dbReference>
<dbReference type="RefSeq" id="WP_378285631.1">
    <property type="nucleotide sequence ID" value="NZ_JBHSON010000046.1"/>
</dbReference>
<keyword evidence="4 7" id="KW-0067">ATP-binding</keyword>
<proteinExistence type="inferred from homology"/>
<evidence type="ECO:0000256" key="1">
    <source>
        <dbReference type="ARBA" id="ARBA00005417"/>
    </source>
</evidence>
<dbReference type="Pfam" id="PF00005">
    <property type="entry name" value="ABC_tran"/>
    <property type="match status" value="1"/>
</dbReference>
<keyword evidence="8" id="KW-1185">Reference proteome</keyword>
<dbReference type="PROSITE" id="PS50893">
    <property type="entry name" value="ABC_TRANSPORTER_2"/>
    <property type="match status" value="1"/>
</dbReference>
<dbReference type="PANTHER" id="PTHR43820:SF4">
    <property type="entry name" value="HIGH-AFFINITY BRANCHED-CHAIN AMINO ACID TRANSPORT ATP-BINDING PROTEIN LIVF"/>
    <property type="match status" value="1"/>
</dbReference>
<evidence type="ECO:0000256" key="4">
    <source>
        <dbReference type="ARBA" id="ARBA00022840"/>
    </source>
</evidence>
<comment type="similarity">
    <text evidence="1">Belongs to the ABC transporter superfamily.</text>
</comment>
<dbReference type="Proteomes" id="UP001596074">
    <property type="component" value="Unassembled WGS sequence"/>
</dbReference>
<reference evidence="8" key="1">
    <citation type="journal article" date="2019" name="Int. J. Syst. Evol. Microbiol.">
        <title>The Global Catalogue of Microorganisms (GCM) 10K type strain sequencing project: providing services to taxonomists for standard genome sequencing and annotation.</title>
        <authorList>
            <consortium name="The Broad Institute Genomics Platform"/>
            <consortium name="The Broad Institute Genome Sequencing Center for Infectious Disease"/>
            <person name="Wu L."/>
            <person name="Ma J."/>
        </authorList>
    </citation>
    <scope>NUCLEOTIDE SEQUENCE [LARGE SCALE GENOMIC DNA]</scope>
    <source>
        <strain evidence="8">KCTC 42087</strain>
    </source>
</reference>
<accession>A0ABW1A7F5</accession>
<sequence length="230" mass="24781">MLTLESVTAGYGESTVLRDVSFTVGEGDVVALLGPNGAGKTTLLRTATGFVKPRSGRIAFRGDDVTGRPPHEFARRGVCHLPEGRGIFPSLTVKENLTIQARGRERDEAIAEATRLFPVLGDRLRQTAGSLSGGEQQMLALSRAYLTRPKLVVVDEASLGLAPLIVDKIYDALARLVEEGMSLVIVEQYVNKALALANTVYILSRGEVVHTGEAGELDTGEIYERYLGID</sequence>
<dbReference type="InterPro" id="IPR052156">
    <property type="entry name" value="BCAA_Transport_ATP-bd_LivF"/>
</dbReference>
<dbReference type="SMART" id="SM00382">
    <property type="entry name" value="AAA"/>
    <property type="match status" value="1"/>
</dbReference>
<evidence type="ECO:0000313" key="7">
    <source>
        <dbReference type="EMBL" id="MFC5749909.1"/>
    </source>
</evidence>
<evidence type="ECO:0000256" key="2">
    <source>
        <dbReference type="ARBA" id="ARBA00022448"/>
    </source>
</evidence>
<feature type="domain" description="ABC transporter" evidence="6">
    <location>
        <begin position="2"/>
        <end position="230"/>
    </location>
</feature>
<evidence type="ECO:0000313" key="8">
    <source>
        <dbReference type="Proteomes" id="UP001596074"/>
    </source>
</evidence>
<keyword evidence="3" id="KW-0547">Nucleotide-binding</keyword>
<keyword evidence="5" id="KW-0029">Amino-acid transport</keyword>
<evidence type="ECO:0000256" key="3">
    <source>
        <dbReference type="ARBA" id="ARBA00022741"/>
    </source>
</evidence>
<dbReference type="InterPro" id="IPR027417">
    <property type="entry name" value="P-loop_NTPase"/>
</dbReference>